<dbReference type="EMBL" id="VUMN01000035">
    <property type="protein sequence ID" value="MSS59519.1"/>
    <property type="molecule type" value="Genomic_DNA"/>
</dbReference>
<dbReference type="Gene3D" id="3.90.550.10">
    <property type="entry name" value="Spore Coat Polysaccharide Biosynthesis Protein SpsA, Chain A"/>
    <property type="match status" value="1"/>
</dbReference>
<sequence length="290" mass="33699">MTKICCLILNYNDSDTTIQLLDILMNYEAIYKIVVVDNCSSDDSFKKLSGYHNEKIVLLRADKNGGYGYGNNYGIKYICEVLHAAYFILMNPDTLITEQTIIKLVDFLDSNREYVLAAPVQRLKSQQGEIAFPWKLGSVWNGIFTNSIFISKLFHLDLRYKQSDIEENTVLDVDVVQGALFAANTEFMYKYGKYDENIFLYNEEECIAQKIKKNKRKSALLCKEIYIHNHSTSINKSIKSLVKQKKIKEQSRKIYLEKYYTMSLFQKIVMQIIMKIGIAEIRIYSAIRKI</sequence>
<evidence type="ECO:0000313" key="3">
    <source>
        <dbReference type="Proteomes" id="UP000461880"/>
    </source>
</evidence>
<organism evidence="2 3">
    <name type="scientific">Stecheria intestinalis</name>
    <dbReference type="NCBI Taxonomy" id="2606630"/>
    <lineage>
        <taxon>Bacteria</taxon>
        <taxon>Bacillati</taxon>
        <taxon>Bacillota</taxon>
        <taxon>Erysipelotrichia</taxon>
        <taxon>Erysipelotrichales</taxon>
        <taxon>Erysipelotrichaceae</taxon>
        <taxon>Stecheria</taxon>
    </lineage>
</organism>
<dbReference type="PANTHER" id="PTHR43179:SF7">
    <property type="entry name" value="RHAMNOSYLTRANSFERASE WBBL"/>
    <property type="match status" value="1"/>
</dbReference>
<dbReference type="InterPro" id="IPR001173">
    <property type="entry name" value="Glyco_trans_2-like"/>
</dbReference>
<comment type="caution">
    <text evidence="2">The sequence shown here is derived from an EMBL/GenBank/DDBJ whole genome shotgun (WGS) entry which is preliminary data.</text>
</comment>
<gene>
    <name evidence="2" type="ORF">FYJ51_11510</name>
</gene>
<dbReference type="PANTHER" id="PTHR43179">
    <property type="entry name" value="RHAMNOSYLTRANSFERASE WBBL"/>
    <property type="match status" value="1"/>
</dbReference>
<dbReference type="RefSeq" id="WP_154505774.1">
    <property type="nucleotide sequence ID" value="NZ_VUMN01000035.1"/>
</dbReference>
<keyword evidence="3" id="KW-1185">Reference proteome</keyword>
<accession>A0A7X2NTZ8</accession>
<name>A0A7X2NTZ8_9FIRM</name>
<proteinExistence type="predicted"/>
<reference evidence="2 3" key="1">
    <citation type="submission" date="2019-08" db="EMBL/GenBank/DDBJ databases">
        <title>In-depth cultivation of the pig gut microbiome towards novel bacterial diversity and tailored functional studies.</title>
        <authorList>
            <person name="Wylensek D."/>
            <person name="Hitch T.C.A."/>
            <person name="Clavel T."/>
        </authorList>
    </citation>
    <scope>NUCLEOTIDE SEQUENCE [LARGE SCALE GENOMIC DNA]</scope>
    <source>
        <strain evidence="2 3">Oil+RF-744-GAM-WT-6</strain>
    </source>
</reference>
<evidence type="ECO:0000313" key="2">
    <source>
        <dbReference type="EMBL" id="MSS59519.1"/>
    </source>
</evidence>
<evidence type="ECO:0000259" key="1">
    <source>
        <dbReference type="Pfam" id="PF00535"/>
    </source>
</evidence>
<dbReference type="AlphaFoldDB" id="A0A7X2NTZ8"/>
<dbReference type="SUPFAM" id="SSF53448">
    <property type="entry name" value="Nucleotide-diphospho-sugar transferases"/>
    <property type="match status" value="1"/>
</dbReference>
<dbReference type="GO" id="GO:0016740">
    <property type="term" value="F:transferase activity"/>
    <property type="evidence" value="ECO:0007669"/>
    <property type="project" value="UniProtKB-KW"/>
</dbReference>
<dbReference type="Pfam" id="PF00535">
    <property type="entry name" value="Glycos_transf_2"/>
    <property type="match status" value="1"/>
</dbReference>
<dbReference type="Proteomes" id="UP000461880">
    <property type="component" value="Unassembled WGS sequence"/>
</dbReference>
<keyword evidence="2" id="KW-0808">Transferase</keyword>
<protein>
    <submittedName>
        <fullName evidence="2">Glycosyltransferase family 2 protein</fullName>
    </submittedName>
</protein>
<dbReference type="InterPro" id="IPR029044">
    <property type="entry name" value="Nucleotide-diphossugar_trans"/>
</dbReference>
<feature type="domain" description="Glycosyltransferase 2-like" evidence="1">
    <location>
        <begin position="7"/>
        <end position="121"/>
    </location>
</feature>